<evidence type="ECO:0000313" key="1">
    <source>
        <dbReference type="EMBL" id="SEG51015.1"/>
    </source>
</evidence>
<dbReference type="AlphaFoldDB" id="A0A1H6ASG0"/>
<accession>A0A1H6ASG0</accession>
<evidence type="ECO:0008006" key="3">
    <source>
        <dbReference type="Google" id="ProtNLM"/>
    </source>
</evidence>
<name>A0A1H6ASG0_9FLAO</name>
<dbReference type="OrthoDB" id="1118945at2"/>
<protein>
    <recommendedName>
        <fullName evidence="3">Preprotein translocase subunit SecB</fullName>
    </recommendedName>
</protein>
<evidence type="ECO:0000313" key="2">
    <source>
        <dbReference type="Proteomes" id="UP000236738"/>
    </source>
</evidence>
<gene>
    <name evidence="1" type="ORF">SAMN05421847_2566</name>
</gene>
<organism evidence="1 2">
    <name type="scientific">Halpernia humi</name>
    <dbReference type="NCBI Taxonomy" id="493375"/>
    <lineage>
        <taxon>Bacteria</taxon>
        <taxon>Pseudomonadati</taxon>
        <taxon>Bacteroidota</taxon>
        <taxon>Flavobacteriia</taxon>
        <taxon>Flavobacteriales</taxon>
        <taxon>Weeksellaceae</taxon>
        <taxon>Chryseobacterium group</taxon>
        <taxon>Halpernia</taxon>
    </lineage>
</organism>
<dbReference type="RefSeq" id="WP_103914419.1">
    <property type="nucleotide sequence ID" value="NZ_FNUS01000006.1"/>
</dbReference>
<sequence length="160" mass="18602">MKKEKEKEKKIGFKIIKIQTLEFSFKEVENNIIENLFFENNPIKININFNINIDKDKSEITFDVNSFLPETTENNYVTHSGRTSFKIVGLDDCYEPENDTFQLPDNFMIQLLSISFSHCRALLSVELSSTNFKDKYFLPIIDPAAVFNSTKQNINTKKKS</sequence>
<dbReference type="EMBL" id="FNUS01000006">
    <property type="protein sequence ID" value="SEG51015.1"/>
    <property type="molecule type" value="Genomic_DNA"/>
</dbReference>
<keyword evidence="2" id="KW-1185">Reference proteome</keyword>
<reference evidence="2" key="1">
    <citation type="submission" date="2016-10" db="EMBL/GenBank/DDBJ databases">
        <authorList>
            <person name="Varghese N."/>
            <person name="Submissions S."/>
        </authorList>
    </citation>
    <scope>NUCLEOTIDE SEQUENCE [LARGE SCALE GENOMIC DNA]</scope>
    <source>
        <strain evidence="2">DSM 21580</strain>
    </source>
</reference>
<proteinExistence type="predicted"/>
<dbReference type="Proteomes" id="UP000236738">
    <property type="component" value="Unassembled WGS sequence"/>
</dbReference>